<comment type="subcellular location">
    <subcellularLocation>
        <location evidence="13">Cytoplasm</location>
    </subcellularLocation>
</comment>
<evidence type="ECO:0000256" key="5">
    <source>
        <dbReference type="ARBA" id="ARBA00022723"/>
    </source>
</evidence>
<evidence type="ECO:0000256" key="6">
    <source>
        <dbReference type="ARBA" id="ARBA00022741"/>
    </source>
</evidence>
<keyword evidence="7 14" id="KW-0067">ATP-binding</keyword>
<sequence>MTDKLTVALLFGGRSSEHSISCATAGGVLSAIDRERYDVIPIGVTREGAFTLQPDDAALFTLDPAAMPEVVDNGTRVCWPESTASRELSVAEADDVRRSLGEVDLVFPVLHGPYGEDGTIQGMLEFLGLPFVGSGVLASALGMDKHFTKTVLRQAGIPVAPWRTVTAHAWATDPDEAYSALDELGLPVFVKPARAGSSVGVSKVSSREVLAAAMSIALAEDDKVLIESGLIGREIEVAVLGGRPGETARASVAGEILVTGRDFYDFAAKYLDAHGVELVCPAELTVEELGEMQALGIRAFDAVGGAGLARVDFFLTGNGFVVNEINTMPGFTPISMFPTCWLNSGLSYPELIDEMIDVALAHAKR</sequence>
<dbReference type="Gene3D" id="3.40.50.20">
    <property type="match status" value="1"/>
</dbReference>
<evidence type="ECO:0000256" key="13">
    <source>
        <dbReference type="HAMAP-Rule" id="MF_00047"/>
    </source>
</evidence>
<dbReference type="Pfam" id="PF07478">
    <property type="entry name" value="Dala_Dala_lig_C"/>
    <property type="match status" value="1"/>
</dbReference>
<evidence type="ECO:0000256" key="4">
    <source>
        <dbReference type="ARBA" id="ARBA00022598"/>
    </source>
</evidence>
<gene>
    <name evidence="13" type="primary">ddl</name>
    <name evidence="16" type="ORF">ACFQB0_03645</name>
</gene>
<dbReference type="InterPro" id="IPR013815">
    <property type="entry name" value="ATP_grasp_subdomain_1"/>
</dbReference>
<evidence type="ECO:0000256" key="11">
    <source>
        <dbReference type="ARBA" id="ARBA00023211"/>
    </source>
</evidence>
<keyword evidence="13" id="KW-0963">Cytoplasm</keyword>
<comment type="similarity">
    <text evidence="3 13">Belongs to the D-alanine--D-alanine ligase family.</text>
</comment>
<dbReference type="PIRSF" id="PIRSF039102">
    <property type="entry name" value="Ddl/VanB"/>
    <property type="match status" value="1"/>
</dbReference>
<proteinExistence type="inferred from homology"/>
<dbReference type="PANTHER" id="PTHR23132">
    <property type="entry name" value="D-ALANINE--D-ALANINE LIGASE"/>
    <property type="match status" value="1"/>
</dbReference>
<evidence type="ECO:0000256" key="8">
    <source>
        <dbReference type="ARBA" id="ARBA00022842"/>
    </source>
</evidence>
<dbReference type="PROSITE" id="PS50975">
    <property type="entry name" value="ATP_GRASP"/>
    <property type="match status" value="1"/>
</dbReference>
<evidence type="ECO:0000256" key="3">
    <source>
        <dbReference type="ARBA" id="ARBA00010871"/>
    </source>
</evidence>
<name>A0ABW1VBS4_9MICO</name>
<dbReference type="InterPro" id="IPR011127">
    <property type="entry name" value="Dala_Dala_lig_N"/>
</dbReference>
<dbReference type="EC" id="6.3.2.4" evidence="13"/>
<dbReference type="SUPFAM" id="SSF52440">
    <property type="entry name" value="PreATP-grasp domain"/>
    <property type="match status" value="1"/>
</dbReference>
<dbReference type="RefSeq" id="WP_386727694.1">
    <property type="nucleotide sequence ID" value="NZ_JBHSTP010000001.1"/>
</dbReference>
<dbReference type="GO" id="GO:0016874">
    <property type="term" value="F:ligase activity"/>
    <property type="evidence" value="ECO:0007669"/>
    <property type="project" value="UniProtKB-KW"/>
</dbReference>
<comment type="cofactor">
    <cofactor evidence="2">
        <name>Mg(2+)</name>
        <dbReference type="ChEBI" id="CHEBI:18420"/>
    </cofactor>
</comment>
<keyword evidence="17" id="KW-1185">Reference proteome</keyword>
<dbReference type="Gene3D" id="3.30.1490.20">
    <property type="entry name" value="ATP-grasp fold, A domain"/>
    <property type="match status" value="1"/>
</dbReference>
<evidence type="ECO:0000256" key="1">
    <source>
        <dbReference type="ARBA" id="ARBA00001936"/>
    </source>
</evidence>
<evidence type="ECO:0000256" key="10">
    <source>
        <dbReference type="ARBA" id="ARBA00022984"/>
    </source>
</evidence>
<dbReference type="InterPro" id="IPR016185">
    <property type="entry name" value="PreATP-grasp_dom_sf"/>
</dbReference>
<dbReference type="PROSITE" id="PS00844">
    <property type="entry name" value="DALA_DALA_LIGASE_2"/>
    <property type="match status" value="1"/>
</dbReference>
<dbReference type="Proteomes" id="UP001596306">
    <property type="component" value="Unassembled WGS sequence"/>
</dbReference>
<organism evidence="16 17">
    <name type="scientific">Luethyella okanaganae</name>
    <dbReference type="NCBI Taxonomy" id="69372"/>
    <lineage>
        <taxon>Bacteria</taxon>
        <taxon>Bacillati</taxon>
        <taxon>Actinomycetota</taxon>
        <taxon>Actinomycetes</taxon>
        <taxon>Micrococcales</taxon>
        <taxon>Microbacteriaceae</taxon>
        <taxon>Luethyella</taxon>
    </lineage>
</organism>
<dbReference type="SMART" id="SM01209">
    <property type="entry name" value="GARS_A"/>
    <property type="match status" value="1"/>
</dbReference>
<dbReference type="PROSITE" id="PS00843">
    <property type="entry name" value="DALA_DALA_LIGASE_1"/>
    <property type="match status" value="1"/>
</dbReference>
<dbReference type="Gene3D" id="3.30.470.20">
    <property type="entry name" value="ATP-grasp fold, B domain"/>
    <property type="match status" value="1"/>
</dbReference>
<accession>A0ABW1VBS4</accession>
<keyword evidence="4 13" id="KW-0436">Ligase</keyword>
<comment type="function">
    <text evidence="13">Cell wall formation.</text>
</comment>
<reference evidence="17" key="1">
    <citation type="journal article" date="2019" name="Int. J. Syst. Evol. Microbiol.">
        <title>The Global Catalogue of Microorganisms (GCM) 10K type strain sequencing project: providing services to taxonomists for standard genome sequencing and annotation.</title>
        <authorList>
            <consortium name="The Broad Institute Genomics Platform"/>
            <consortium name="The Broad Institute Genome Sequencing Center for Infectious Disease"/>
            <person name="Wu L."/>
            <person name="Ma J."/>
        </authorList>
    </citation>
    <scope>NUCLEOTIDE SEQUENCE [LARGE SCALE GENOMIC DNA]</scope>
    <source>
        <strain evidence="17">CCUG 43304</strain>
    </source>
</reference>
<dbReference type="SUPFAM" id="SSF56059">
    <property type="entry name" value="Glutathione synthetase ATP-binding domain-like"/>
    <property type="match status" value="1"/>
</dbReference>
<keyword evidence="6 14" id="KW-0547">Nucleotide-binding</keyword>
<dbReference type="Pfam" id="PF01820">
    <property type="entry name" value="Dala_Dala_lig_N"/>
    <property type="match status" value="1"/>
</dbReference>
<comment type="cofactor">
    <cofactor evidence="1">
        <name>Mn(2+)</name>
        <dbReference type="ChEBI" id="CHEBI:29035"/>
    </cofactor>
</comment>
<dbReference type="InterPro" id="IPR005905">
    <property type="entry name" value="D_ala_D_ala"/>
</dbReference>
<keyword evidence="11" id="KW-0464">Manganese</keyword>
<dbReference type="InterPro" id="IPR000291">
    <property type="entry name" value="D-Ala_lig_Van_CS"/>
</dbReference>
<evidence type="ECO:0000256" key="14">
    <source>
        <dbReference type="PROSITE-ProRule" id="PRU00409"/>
    </source>
</evidence>
<dbReference type="PANTHER" id="PTHR23132:SF25">
    <property type="entry name" value="D-ALANINE--D-ALANINE LIGASE A"/>
    <property type="match status" value="1"/>
</dbReference>
<dbReference type="EMBL" id="JBHSTP010000001">
    <property type="protein sequence ID" value="MFC6355203.1"/>
    <property type="molecule type" value="Genomic_DNA"/>
</dbReference>
<evidence type="ECO:0000259" key="15">
    <source>
        <dbReference type="PROSITE" id="PS50975"/>
    </source>
</evidence>
<keyword evidence="8" id="KW-0460">Magnesium</keyword>
<dbReference type="HAMAP" id="MF_00047">
    <property type="entry name" value="Dala_Dala_lig"/>
    <property type="match status" value="1"/>
</dbReference>
<protein>
    <recommendedName>
        <fullName evidence="13">D-alanine--D-alanine ligase</fullName>
        <ecNumber evidence="13">6.3.2.4</ecNumber>
    </recommendedName>
    <alternativeName>
        <fullName evidence="13">D-Ala-D-Ala ligase</fullName>
    </alternativeName>
    <alternativeName>
        <fullName evidence="13">D-alanylalanine synthetase</fullName>
    </alternativeName>
</protein>
<feature type="domain" description="ATP-grasp" evidence="15">
    <location>
        <begin position="149"/>
        <end position="357"/>
    </location>
</feature>
<keyword evidence="12 13" id="KW-0961">Cell wall biogenesis/degradation</keyword>
<evidence type="ECO:0000256" key="2">
    <source>
        <dbReference type="ARBA" id="ARBA00001946"/>
    </source>
</evidence>
<dbReference type="NCBIfam" id="NF002528">
    <property type="entry name" value="PRK01966.1-4"/>
    <property type="match status" value="1"/>
</dbReference>
<dbReference type="NCBIfam" id="TIGR01205">
    <property type="entry name" value="D_ala_D_alaTIGR"/>
    <property type="match status" value="1"/>
</dbReference>
<keyword evidence="9 13" id="KW-0133">Cell shape</keyword>
<evidence type="ECO:0000313" key="17">
    <source>
        <dbReference type="Proteomes" id="UP001596306"/>
    </source>
</evidence>
<evidence type="ECO:0000256" key="7">
    <source>
        <dbReference type="ARBA" id="ARBA00022840"/>
    </source>
</evidence>
<evidence type="ECO:0000256" key="12">
    <source>
        <dbReference type="ARBA" id="ARBA00023316"/>
    </source>
</evidence>
<dbReference type="InterPro" id="IPR011095">
    <property type="entry name" value="Dala_Dala_lig_C"/>
</dbReference>
<dbReference type="InterPro" id="IPR011761">
    <property type="entry name" value="ATP-grasp"/>
</dbReference>
<comment type="caution">
    <text evidence="16">The sequence shown here is derived from an EMBL/GenBank/DDBJ whole genome shotgun (WGS) entry which is preliminary data.</text>
</comment>
<comment type="catalytic activity">
    <reaction evidence="13">
        <text>2 D-alanine + ATP = D-alanyl-D-alanine + ADP + phosphate + H(+)</text>
        <dbReference type="Rhea" id="RHEA:11224"/>
        <dbReference type="ChEBI" id="CHEBI:15378"/>
        <dbReference type="ChEBI" id="CHEBI:30616"/>
        <dbReference type="ChEBI" id="CHEBI:43474"/>
        <dbReference type="ChEBI" id="CHEBI:57416"/>
        <dbReference type="ChEBI" id="CHEBI:57822"/>
        <dbReference type="ChEBI" id="CHEBI:456216"/>
        <dbReference type="EC" id="6.3.2.4"/>
    </reaction>
</comment>
<keyword evidence="5" id="KW-0479">Metal-binding</keyword>
<evidence type="ECO:0000256" key="9">
    <source>
        <dbReference type="ARBA" id="ARBA00022960"/>
    </source>
</evidence>
<evidence type="ECO:0000313" key="16">
    <source>
        <dbReference type="EMBL" id="MFC6355203.1"/>
    </source>
</evidence>
<keyword evidence="10 13" id="KW-0573">Peptidoglycan synthesis</keyword>
<comment type="pathway">
    <text evidence="13">Cell wall biogenesis; peptidoglycan biosynthesis.</text>
</comment>